<proteinExistence type="predicted"/>
<gene>
    <name evidence="4" type="ORF">B0H63DRAFT_422217</name>
</gene>
<comment type="caution">
    <text evidence="4">The sequence shown here is derived from an EMBL/GenBank/DDBJ whole genome shotgun (WGS) entry which is preliminary data.</text>
</comment>
<organism evidence="4 5">
    <name type="scientific">Podospora didyma</name>
    <dbReference type="NCBI Taxonomy" id="330526"/>
    <lineage>
        <taxon>Eukaryota</taxon>
        <taxon>Fungi</taxon>
        <taxon>Dikarya</taxon>
        <taxon>Ascomycota</taxon>
        <taxon>Pezizomycotina</taxon>
        <taxon>Sordariomycetes</taxon>
        <taxon>Sordariomycetidae</taxon>
        <taxon>Sordariales</taxon>
        <taxon>Podosporaceae</taxon>
        <taxon>Podospora</taxon>
    </lineage>
</organism>
<dbReference type="SUPFAM" id="SSF53300">
    <property type="entry name" value="vWA-like"/>
    <property type="match status" value="1"/>
</dbReference>
<dbReference type="CDD" id="cd00198">
    <property type="entry name" value="vWFA"/>
    <property type="match status" value="1"/>
</dbReference>
<name>A0AAE0K6A8_9PEZI</name>
<dbReference type="Proteomes" id="UP001285441">
    <property type="component" value="Unassembled WGS sequence"/>
</dbReference>
<reference evidence="4" key="1">
    <citation type="journal article" date="2023" name="Mol. Phylogenet. Evol.">
        <title>Genome-scale phylogeny and comparative genomics of the fungal order Sordariales.</title>
        <authorList>
            <person name="Hensen N."/>
            <person name="Bonometti L."/>
            <person name="Westerberg I."/>
            <person name="Brannstrom I.O."/>
            <person name="Guillou S."/>
            <person name="Cros-Aarteil S."/>
            <person name="Calhoun S."/>
            <person name="Haridas S."/>
            <person name="Kuo A."/>
            <person name="Mondo S."/>
            <person name="Pangilinan J."/>
            <person name="Riley R."/>
            <person name="LaButti K."/>
            <person name="Andreopoulos B."/>
            <person name="Lipzen A."/>
            <person name="Chen C."/>
            <person name="Yan M."/>
            <person name="Daum C."/>
            <person name="Ng V."/>
            <person name="Clum A."/>
            <person name="Steindorff A."/>
            <person name="Ohm R.A."/>
            <person name="Martin F."/>
            <person name="Silar P."/>
            <person name="Natvig D.O."/>
            <person name="Lalanne C."/>
            <person name="Gautier V."/>
            <person name="Ament-Velasquez S.L."/>
            <person name="Kruys A."/>
            <person name="Hutchinson M.I."/>
            <person name="Powell A.J."/>
            <person name="Barry K."/>
            <person name="Miller A.N."/>
            <person name="Grigoriev I.V."/>
            <person name="Debuchy R."/>
            <person name="Gladieux P."/>
            <person name="Hiltunen Thoren M."/>
            <person name="Johannesson H."/>
        </authorList>
    </citation>
    <scope>NUCLEOTIDE SEQUENCE</scope>
    <source>
        <strain evidence="4">CBS 232.78</strain>
    </source>
</reference>
<dbReference type="Gene3D" id="3.40.50.410">
    <property type="entry name" value="von Willebrand factor, type A domain"/>
    <property type="match status" value="1"/>
</dbReference>
<sequence length="484" mass="49239">MHLSTYTSTYLSIIALVFTDVCAGSTVVSRQSSSDCAPLFGQIDAGNGDRKIGIVIDASGSMLDNDPGNLRLQAAKLLTGKLVTAASAKNGQTADQVTIVQFSDTAEVLYPLGDPSGAGSKIDGIPADGGTFIGGGITAAVDELSKAGTGATPGRTGILVLTDGVDDPIDLATDTVAAIDKARQLGIRVSFGFLSVDETQQDPLIQRAIISTGGTFTTVKTAADVDKIAFMALKYGLVGPPHNTGSSIPLLPDLKTAALLVQTGFNRFTYTAQAGESFTLTVTAIDPVSLKATLKGPDNAAITSAVTDPQTQAAVLKHTAPSSGVFILEVASSGAPATGLFEVQLGSSLDPCKKDSSPVSETTSTITISSTTAAPSTSVPTTSTLPVPPSTSASTSASSVITTVTSRSSGVLQPLETSTTLTTSTTRPFIISATSMTENTTSVVVATSTRSVVQYTGAAAPLQWSIHHVNLGLCGGLAILFGFL</sequence>
<evidence type="ECO:0000256" key="1">
    <source>
        <dbReference type="SAM" id="MobiDB-lite"/>
    </source>
</evidence>
<dbReference type="InterPro" id="IPR002035">
    <property type="entry name" value="VWF_A"/>
</dbReference>
<dbReference type="InterPro" id="IPR036465">
    <property type="entry name" value="vWFA_dom_sf"/>
</dbReference>
<dbReference type="SMART" id="SM00327">
    <property type="entry name" value="VWA"/>
    <property type="match status" value="1"/>
</dbReference>
<feature type="region of interest" description="Disordered" evidence="1">
    <location>
        <begin position="350"/>
        <end position="398"/>
    </location>
</feature>
<keyword evidence="5" id="KW-1185">Reference proteome</keyword>
<reference evidence="4" key="2">
    <citation type="submission" date="2023-06" db="EMBL/GenBank/DDBJ databases">
        <authorList>
            <consortium name="Lawrence Berkeley National Laboratory"/>
            <person name="Haridas S."/>
            <person name="Hensen N."/>
            <person name="Bonometti L."/>
            <person name="Westerberg I."/>
            <person name="Brannstrom I.O."/>
            <person name="Guillou S."/>
            <person name="Cros-Aarteil S."/>
            <person name="Calhoun S."/>
            <person name="Kuo A."/>
            <person name="Mondo S."/>
            <person name="Pangilinan J."/>
            <person name="Riley R."/>
            <person name="LaButti K."/>
            <person name="Andreopoulos B."/>
            <person name="Lipzen A."/>
            <person name="Chen C."/>
            <person name="Yanf M."/>
            <person name="Daum C."/>
            <person name="Ng V."/>
            <person name="Clum A."/>
            <person name="Steindorff A."/>
            <person name="Ohm R."/>
            <person name="Martin F."/>
            <person name="Silar P."/>
            <person name="Natvig D."/>
            <person name="Lalanne C."/>
            <person name="Gautier V."/>
            <person name="Ament-velasquez S.L."/>
            <person name="Kruys A."/>
            <person name="Hutchinson M.I."/>
            <person name="Powell A.J."/>
            <person name="Barry K."/>
            <person name="Miller A.N."/>
            <person name="Grigoriev I.V."/>
            <person name="Debuchy R."/>
            <person name="Gladieux P."/>
            <person name="Thoren M.H."/>
            <person name="Johannesson H."/>
        </authorList>
    </citation>
    <scope>NUCLEOTIDE SEQUENCE</scope>
    <source>
        <strain evidence="4">CBS 232.78</strain>
    </source>
</reference>
<keyword evidence="2" id="KW-0732">Signal</keyword>
<dbReference type="AlphaFoldDB" id="A0AAE0K6A8"/>
<feature type="compositionally biased region" description="Low complexity" evidence="1">
    <location>
        <begin position="357"/>
        <end position="398"/>
    </location>
</feature>
<evidence type="ECO:0000313" key="4">
    <source>
        <dbReference type="EMBL" id="KAK3370427.1"/>
    </source>
</evidence>
<feature type="signal peptide" evidence="2">
    <location>
        <begin position="1"/>
        <end position="23"/>
    </location>
</feature>
<dbReference type="EMBL" id="JAULSW010000009">
    <property type="protein sequence ID" value="KAK3370427.1"/>
    <property type="molecule type" value="Genomic_DNA"/>
</dbReference>
<dbReference type="PROSITE" id="PS50234">
    <property type="entry name" value="VWFA"/>
    <property type="match status" value="1"/>
</dbReference>
<evidence type="ECO:0000256" key="2">
    <source>
        <dbReference type="SAM" id="SignalP"/>
    </source>
</evidence>
<accession>A0AAE0K6A8</accession>
<evidence type="ECO:0000313" key="5">
    <source>
        <dbReference type="Proteomes" id="UP001285441"/>
    </source>
</evidence>
<feature type="chain" id="PRO_5041975717" description="VWFA domain-containing protein" evidence="2">
    <location>
        <begin position="24"/>
        <end position="484"/>
    </location>
</feature>
<feature type="domain" description="VWFA" evidence="3">
    <location>
        <begin position="51"/>
        <end position="189"/>
    </location>
</feature>
<dbReference type="Pfam" id="PF13519">
    <property type="entry name" value="VWA_2"/>
    <property type="match status" value="1"/>
</dbReference>
<protein>
    <recommendedName>
        <fullName evidence="3">VWFA domain-containing protein</fullName>
    </recommendedName>
</protein>
<evidence type="ECO:0000259" key="3">
    <source>
        <dbReference type="PROSITE" id="PS50234"/>
    </source>
</evidence>